<dbReference type="InterPro" id="IPR007419">
    <property type="entry name" value="BFD-like_2Fe2S-bd_dom"/>
</dbReference>
<evidence type="ECO:0000313" key="3">
    <source>
        <dbReference type="EMBL" id="MBK6087670.1"/>
    </source>
</evidence>
<dbReference type="PANTHER" id="PTHR42720:SF1">
    <property type="entry name" value="GLYCEROL 3-PHOSPHATE OXIDASE"/>
    <property type="match status" value="1"/>
</dbReference>
<dbReference type="Pfam" id="PF01266">
    <property type="entry name" value="DAO"/>
    <property type="match status" value="1"/>
</dbReference>
<dbReference type="RefSeq" id="WP_201426971.1">
    <property type="nucleotide sequence ID" value="NZ_JAEQMG010000040.1"/>
</dbReference>
<accession>A0A934TZL4</accession>
<dbReference type="AlphaFoldDB" id="A0A934TZL4"/>
<dbReference type="Gene3D" id="3.30.9.10">
    <property type="entry name" value="D-Amino Acid Oxidase, subunit A, domain 2"/>
    <property type="match status" value="1"/>
</dbReference>
<dbReference type="InterPro" id="IPR006076">
    <property type="entry name" value="FAD-dep_OxRdtase"/>
</dbReference>
<reference evidence="3" key="1">
    <citation type="submission" date="2021-01" db="EMBL/GenBank/DDBJ databases">
        <title>Genome public.</title>
        <authorList>
            <person name="Liu C."/>
            <person name="Sun Q."/>
        </authorList>
    </citation>
    <scope>NUCLEOTIDE SEQUENCE</scope>
    <source>
        <strain evidence="3">M6</strain>
    </source>
</reference>
<dbReference type="EMBL" id="JAEQMG010000040">
    <property type="protein sequence ID" value="MBK6087670.1"/>
    <property type="molecule type" value="Genomic_DNA"/>
</dbReference>
<sequence>MYDIIILGAGVIGCAVARELSKYNAKILVLEKNEDVCSGTSKANSGIVHSGYDAHNGTLKARFNIEGNRMMGDVCDELDVPFDRIGSLTVCTDEKNIADLEALRERGEKNGVEGLRILDRAELLAMEPHIGDEVVAALYAPTAGVICPFKLTIAFAENAAVNGAEFRFDSEVKKVYCDDGVWHVVTDNGEYTAKAVVNAAGVYADVFHNMVSEKKLRITPRRGDYILLDRAVQGFVNHTVFQLPTKLGKGVLVTPTVHGNTIVGPTAVDMDDKECTATFADGIDSVIEKSALSVKDLPTRQVITSFAGLRAHEDGGDFILGEPDDAPGFFDCAGIESPGLTASPAIGVYIAELIRKKYSLSEKEDYIARRKDILNPSTLSLEERNELIRREPAYGNIICRCESVTEGEILDAIRRPVGARSLDGVKRRTRAGMGRCQAGFCSPKVMEILRRERNIDLTEVTKSGGSSKIVFARTKDGDSNE</sequence>
<feature type="domain" description="BFD-like [2Fe-2S]-binding" evidence="2">
    <location>
        <begin position="397"/>
        <end position="450"/>
    </location>
</feature>
<evidence type="ECO:0000259" key="2">
    <source>
        <dbReference type="Pfam" id="PF04324"/>
    </source>
</evidence>
<dbReference type="InterPro" id="IPR052745">
    <property type="entry name" value="G3P_Oxidase/Oxidoreductase"/>
</dbReference>
<feature type="domain" description="FAD dependent oxidoreductase" evidence="1">
    <location>
        <begin position="3"/>
        <end position="353"/>
    </location>
</feature>
<dbReference type="CDD" id="cd19946">
    <property type="entry name" value="GlpA-like_Fer2_BFD-like"/>
    <property type="match status" value="1"/>
</dbReference>
<dbReference type="SUPFAM" id="SSF51905">
    <property type="entry name" value="FAD/NAD(P)-binding domain"/>
    <property type="match status" value="1"/>
</dbReference>
<evidence type="ECO:0000313" key="4">
    <source>
        <dbReference type="Proteomes" id="UP000633365"/>
    </source>
</evidence>
<gene>
    <name evidence="3" type="ORF">JKK62_03220</name>
</gene>
<dbReference type="Proteomes" id="UP000633365">
    <property type="component" value="Unassembled WGS sequence"/>
</dbReference>
<dbReference type="InterPro" id="IPR041854">
    <property type="entry name" value="BFD-like_2Fe2S-bd_dom_sf"/>
</dbReference>
<comment type="caution">
    <text evidence="3">The sequence shown here is derived from an EMBL/GenBank/DDBJ whole genome shotgun (WGS) entry which is preliminary data.</text>
</comment>
<proteinExistence type="predicted"/>
<dbReference type="InterPro" id="IPR036188">
    <property type="entry name" value="FAD/NAD-bd_sf"/>
</dbReference>
<dbReference type="Pfam" id="PF04324">
    <property type="entry name" value="Fer2_BFD"/>
    <property type="match status" value="1"/>
</dbReference>
<organism evidence="3 4">
    <name type="scientific">Ruminococcus difficilis</name>
    <dbReference type="NCBI Taxonomy" id="2763069"/>
    <lineage>
        <taxon>Bacteria</taxon>
        <taxon>Bacillati</taxon>
        <taxon>Bacillota</taxon>
        <taxon>Clostridia</taxon>
        <taxon>Eubacteriales</taxon>
        <taxon>Oscillospiraceae</taxon>
        <taxon>Ruminococcus</taxon>
    </lineage>
</organism>
<keyword evidence="4" id="KW-1185">Reference proteome</keyword>
<protein>
    <submittedName>
        <fullName evidence="3">NAD(P)/FAD-dependent oxidoreductase</fullName>
    </submittedName>
</protein>
<dbReference type="Gene3D" id="1.10.10.1100">
    <property type="entry name" value="BFD-like [2Fe-2S]-binding domain"/>
    <property type="match status" value="1"/>
</dbReference>
<dbReference type="PANTHER" id="PTHR42720">
    <property type="entry name" value="GLYCEROL-3-PHOSPHATE DEHYDROGENASE"/>
    <property type="match status" value="1"/>
</dbReference>
<dbReference type="Gene3D" id="3.50.50.60">
    <property type="entry name" value="FAD/NAD(P)-binding domain"/>
    <property type="match status" value="1"/>
</dbReference>
<evidence type="ECO:0000259" key="1">
    <source>
        <dbReference type="Pfam" id="PF01266"/>
    </source>
</evidence>
<name>A0A934TZL4_9FIRM</name>